<feature type="domain" description="FAD-binding" evidence="4">
    <location>
        <begin position="215"/>
        <end position="393"/>
    </location>
</feature>
<protein>
    <submittedName>
        <fullName evidence="5">FAD-dependent urate hydroxylase</fullName>
        <ecNumber evidence="5">1.14.13.113</ecNumber>
    </submittedName>
</protein>
<dbReference type="InterPro" id="IPR036188">
    <property type="entry name" value="FAD/NAD-bd_sf"/>
</dbReference>
<dbReference type="PANTHER" id="PTHR13789:SF309">
    <property type="entry name" value="PUTATIVE (AFU_ORTHOLOGUE AFUA_6G14510)-RELATED"/>
    <property type="match status" value="1"/>
</dbReference>
<organism evidence="5 6">
    <name type="scientific">Streptomyces rubrolavendulae</name>
    <dbReference type="NCBI Taxonomy" id="285473"/>
    <lineage>
        <taxon>Bacteria</taxon>
        <taxon>Bacillati</taxon>
        <taxon>Actinomycetota</taxon>
        <taxon>Actinomycetes</taxon>
        <taxon>Kitasatosporales</taxon>
        <taxon>Streptomycetaceae</taxon>
        <taxon>Streptomyces</taxon>
    </lineage>
</organism>
<feature type="region of interest" description="Disordered" evidence="3">
    <location>
        <begin position="1"/>
        <end position="33"/>
    </location>
</feature>
<dbReference type="InterPro" id="IPR002938">
    <property type="entry name" value="FAD-bd"/>
</dbReference>
<dbReference type="SUPFAM" id="SSF51905">
    <property type="entry name" value="FAD/NAD(P)-binding domain"/>
    <property type="match status" value="1"/>
</dbReference>
<reference evidence="5 6" key="1">
    <citation type="submission" date="2016-09" db="EMBL/GenBank/DDBJ databases">
        <title>Streptomyces rubrolavendulae MJM4426 Genome sequencing and assembly.</title>
        <authorList>
            <person name="Kim J.-G."/>
        </authorList>
    </citation>
    <scope>NUCLEOTIDE SEQUENCE [LARGE SCALE GENOMIC DNA]</scope>
    <source>
        <strain evidence="5 6">MJM4426</strain>
    </source>
</reference>
<dbReference type="PRINTS" id="PR00420">
    <property type="entry name" value="RNGMNOXGNASE"/>
</dbReference>
<evidence type="ECO:0000256" key="2">
    <source>
        <dbReference type="ARBA" id="ARBA00023033"/>
    </source>
</evidence>
<keyword evidence="1 5" id="KW-0560">Oxidoreductase</keyword>
<dbReference type="Proteomes" id="UP000095349">
    <property type="component" value="Chromosome"/>
</dbReference>
<feature type="domain" description="FAD-binding" evidence="4">
    <location>
        <begin position="37"/>
        <end position="104"/>
    </location>
</feature>
<keyword evidence="6" id="KW-1185">Reference proteome</keyword>
<dbReference type="PATRIC" id="fig|285473.5.peg.3013"/>
<dbReference type="PANTHER" id="PTHR13789">
    <property type="entry name" value="MONOOXYGENASE"/>
    <property type="match status" value="1"/>
</dbReference>
<evidence type="ECO:0000259" key="4">
    <source>
        <dbReference type="Pfam" id="PF01494"/>
    </source>
</evidence>
<name>A0A1D8G3K4_9ACTN</name>
<feature type="compositionally biased region" description="Basic and acidic residues" evidence="3">
    <location>
        <begin position="184"/>
        <end position="197"/>
    </location>
</feature>
<evidence type="ECO:0000313" key="5">
    <source>
        <dbReference type="EMBL" id="AOT60021.1"/>
    </source>
</evidence>
<sequence>MNAPEDHRHGGNGRNGRDRDRANDRANGRAGDGTPLRVLVAGGGIGGLTAALALTRAGHEVTVAERAPRYEPAGAGIVLAANALHVLSALGVDLAPHSLALPSLDVVAADGRLLRRVEPQRAGRGYGPTRALSRTALHTALLDALPPAARPVTGRAVSALHDTGGSVTVRFERTAPAPGGPDPRPSDPKRSDPKGSDPQRSGPEGPGGSGEEAYDLVVGADGIRSTVRAHAAARPPALRHSGVTCWRGLTGNPGVTSAVESWGPGTKTGLVPLPDGRLYYFLVRPAPRRVPAPAWPDAFRRAFAHHRGVSARLLDGLDGPPPLHHDLEELDAPVWGRGRVLLLGDAAHAMTPNLGQGAAMAIEDAYALALALRAGADGAADRYRALRHRRVRAVQLASRHAGYVTRWRNPLAGAVREAAVRHMPAALQDRQYRGLVEPALALVREPLT</sequence>
<dbReference type="KEGG" id="srn:A4G23_02884"/>
<feature type="region of interest" description="Disordered" evidence="3">
    <location>
        <begin position="160"/>
        <end position="213"/>
    </location>
</feature>
<dbReference type="EC" id="1.14.13.113" evidence="5"/>
<dbReference type="GO" id="GO:0102099">
    <property type="term" value="F:FAD-dependent urate hydroxylase activity"/>
    <property type="evidence" value="ECO:0007669"/>
    <property type="project" value="UniProtKB-EC"/>
</dbReference>
<dbReference type="InterPro" id="IPR050493">
    <property type="entry name" value="FAD-dep_Monooxygenase_BioMet"/>
</dbReference>
<gene>
    <name evidence="5" type="primary">hpxO_1</name>
    <name evidence="5" type="ORF">A4G23_02884</name>
</gene>
<dbReference type="OrthoDB" id="4568714at2"/>
<dbReference type="STRING" id="285473.A4G23_02884"/>
<evidence type="ECO:0000256" key="3">
    <source>
        <dbReference type="SAM" id="MobiDB-lite"/>
    </source>
</evidence>
<dbReference type="RefSeq" id="WP_069977266.1">
    <property type="nucleotide sequence ID" value="NZ_CP017316.1"/>
</dbReference>
<feature type="compositionally biased region" description="Basic and acidic residues" evidence="3">
    <location>
        <begin position="1"/>
        <end position="27"/>
    </location>
</feature>
<dbReference type="GO" id="GO:0071949">
    <property type="term" value="F:FAD binding"/>
    <property type="evidence" value="ECO:0007669"/>
    <property type="project" value="InterPro"/>
</dbReference>
<evidence type="ECO:0000256" key="1">
    <source>
        <dbReference type="ARBA" id="ARBA00023002"/>
    </source>
</evidence>
<proteinExistence type="predicted"/>
<dbReference type="Gene3D" id="3.50.50.60">
    <property type="entry name" value="FAD/NAD(P)-binding domain"/>
    <property type="match status" value="2"/>
</dbReference>
<dbReference type="GeneID" id="33063984"/>
<dbReference type="Pfam" id="PF01494">
    <property type="entry name" value="FAD_binding_3"/>
    <property type="match status" value="2"/>
</dbReference>
<evidence type="ECO:0000313" key="6">
    <source>
        <dbReference type="Proteomes" id="UP000095349"/>
    </source>
</evidence>
<dbReference type="EMBL" id="CP017316">
    <property type="protein sequence ID" value="AOT60021.1"/>
    <property type="molecule type" value="Genomic_DNA"/>
</dbReference>
<accession>A0A1D8G3K4</accession>
<dbReference type="AlphaFoldDB" id="A0A1D8G3K4"/>
<keyword evidence="2" id="KW-0503">Monooxygenase</keyword>